<comment type="subunit">
    <text evidence="12">Homodimer. Forms a membrane-associated complex with FtsX.</text>
</comment>
<dbReference type="GO" id="GO:0022857">
    <property type="term" value="F:transmembrane transporter activity"/>
    <property type="evidence" value="ECO:0007669"/>
    <property type="project" value="TreeGrafter"/>
</dbReference>
<dbReference type="Gene3D" id="3.40.50.300">
    <property type="entry name" value="P-loop containing nucleotide triphosphate hydrolases"/>
    <property type="match status" value="1"/>
</dbReference>
<protein>
    <recommendedName>
        <fullName evidence="2 12">Cell division ATP-binding protein FtsE</fullName>
    </recommendedName>
</protein>
<evidence type="ECO:0000259" key="13">
    <source>
        <dbReference type="PROSITE" id="PS50893"/>
    </source>
</evidence>
<comment type="function">
    <text evidence="11">Part of the ABC transporter FtsEX involved in cellular division. Has ATPase activity. Essential for cell division and viability.</text>
</comment>
<dbReference type="NCBIfam" id="TIGR02673">
    <property type="entry name" value="FtsE"/>
    <property type="match status" value="1"/>
</dbReference>
<evidence type="ECO:0000256" key="5">
    <source>
        <dbReference type="ARBA" id="ARBA00022618"/>
    </source>
</evidence>
<dbReference type="GO" id="GO:0005886">
    <property type="term" value="C:plasma membrane"/>
    <property type="evidence" value="ECO:0007669"/>
    <property type="project" value="UniProtKB-SubCell"/>
</dbReference>
<evidence type="ECO:0000313" key="15">
    <source>
        <dbReference type="Proteomes" id="UP000234384"/>
    </source>
</evidence>
<comment type="caution">
    <text evidence="14">The sequence shown here is derived from an EMBL/GenBank/DDBJ whole genome shotgun (WGS) entry which is preliminary data.</text>
</comment>
<dbReference type="InterPro" id="IPR003593">
    <property type="entry name" value="AAA+_ATPase"/>
</dbReference>
<keyword evidence="6 12" id="KW-0547">Nucleotide-binding</keyword>
<evidence type="ECO:0000256" key="9">
    <source>
        <dbReference type="ARBA" id="ARBA00023306"/>
    </source>
</evidence>
<name>A0A2I1K4M9_9LACT</name>
<evidence type="ECO:0000256" key="12">
    <source>
        <dbReference type="RuleBase" id="RU365094"/>
    </source>
</evidence>
<dbReference type="PANTHER" id="PTHR24220:SF470">
    <property type="entry name" value="CELL DIVISION ATP-BINDING PROTEIN FTSE"/>
    <property type="match status" value="1"/>
</dbReference>
<keyword evidence="7 12" id="KW-0067">ATP-binding</keyword>
<dbReference type="FunFam" id="3.40.50.300:FF:000056">
    <property type="entry name" value="Cell division ATP-binding protein FtsE"/>
    <property type="match status" value="1"/>
</dbReference>
<keyword evidence="4 12" id="KW-1003">Cell membrane</keyword>
<organism evidence="14 15">
    <name type="scientific">Falseniella ignava</name>
    <dbReference type="NCBI Taxonomy" id="137730"/>
    <lineage>
        <taxon>Bacteria</taxon>
        <taxon>Bacillati</taxon>
        <taxon>Bacillota</taxon>
        <taxon>Bacilli</taxon>
        <taxon>Lactobacillales</taxon>
        <taxon>Aerococcaceae</taxon>
        <taxon>Falseniella</taxon>
    </lineage>
</organism>
<evidence type="ECO:0000256" key="2">
    <source>
        <dbReference type="ARBA" id="ARBA00020019"/>
    </source>
</evidence>
<sequence>MILIENVTKRYDNGVVALDHINLRIEQGEFVYLTGKSGSGKSTLMKLLYFKELPQTGKVTVGTFKLHRLRRRRVAELRRSLGIVFQDYKILPRLTVFENIAYAMEATGASRKAIQKRVEEVMQWVDIAVLRDQYPDQLSGGELQRVAIARAIVNQPRILLADEPTGNLDVAHSQEIVRLLERINQTGTTVLMATHNLNLVEQFPHRVVSLEHGRIVKDTQGGVK</sequence>
<dbReference type="InterPro" id="IPR003439">
    <property type="entry name" value="ABC_transporter-like_ATP-bd"/>
</dbReference>
<reference evidence="14 15" key="1">
    <citation type="submission" date="2017-12" db="EMBL/GenBank/DDBJ databases">
        <title>Phylogenetic diversity of female urinary microbiome.</title>
        <authorList>
            <person name="Thomas-White K."/>
            <person name="Wolfe A.J."/>
        </authorList>
    </citation>
    <scope>NUCLEOTIDE SEQUENCE [LARGE SCALE GENOMIC DNA]</scope>
    <source>
        <strain evidence="14 15">UMB0898</strain>
    </source>
</reference>
<keyword evidence="5 12" id="KW-0132">Cell division</keyword>
<dbReference type="InterPro" id="IPR005286">
    <property type="entry name" value="Cell_div_FtsE"/>
</dbReference>
<keyword evidence="8 12" id="KW-0472">Membrane</keyword>
<dbReference type="Proteomes" id="UP000234384">
    <property type="component" value="Unassembled WGS sequence"/>
</dbReference>
<comment type="subcellular location">
    <subcellularLocation>
        <location evidence="12">Cell membrane</location>
        <topology evidence="12">Peripheral membrane protein</topology>
        <orientation evidence="12">Cytoplasmic side</orientation>
    </subcellularLocation>
</comment>
<dbReference type="AlphaFoldDB" id="A0A2I1K4M9"/>
<dbReference type="PANTHER" id="PTHR24220">
    <property type="entry name" value="IMPORT ATP-BINDING PROTEIN"/>
    <property type="match status" value="1"/>
</dbReference>
<evidence type="ECO:0000256" key="4">
    <source>
        <dbReference type="ARBA" id="ARBA00022475"/>
    </source>
</evidence>
<proteinExistence type="inferred from homology"/>
<comment type="catalytic activity">
    <reaction evidence="10">
        <text>ATP + H2O = ADP + phosphate + H(+)</text>
        <dbReference type="Rhea" id="RHEA:13065"/>
        <dbReference type="ChEBI" id="CHEBI:15377"/>
        <dbReference type="ChEBI" id="CHEBI:15378"/>
        <dbReference type="ChEBI" id="CHEBI:30616"/>
        <dbReference type="ChEBI" id="CHEBI:43474"/>
        <dbReference type="ChEBI" id="CHEBI:456216"/>
    </reaction>
</comment>
<evidence type="ECO:0000256" key="8">
    <source>
        <dbReference type="ARBA" id="ARBA00023136"/>
    </source>
</evidence>
<evidence type="ECO:0000256" key="7">
    <source>
        <dbReference type="ARBA" id="ARBA00022840"/>
    </source>
</evidence>
<keyword evidence="3" id="KW-0813">Transport</keyword>
<accession>A0A2I1K4M9</accession>
<dbReference type="PROSITE" id="PS50893">
    <property type="entry name" value="ABC_TRANSPORTER_2"/>
    <property type="match status" value="1"/>
</dbReference>
<evidence type="ECO:0000256" key="3">
    <source>
        <dbReference type="ARBA" id="ARBA00022448"/>
    </source>
</evidence>
<evidence type="ECO:0000256" key="6">
    <source>
        <dbReference type="ARBA" id="ARBA00022741"/>
    </source>
</evidence>
<comment type="similarity">
    <text evidence="1 12">Belongs to the ABC transporter superfamily.</text>
</comment>
<evidence type="ECO:0000256" key="1">
    <source>
        <dbReference type="ARBA" id="ARBA00005417"/>
    </source>
</evidence>
<dbReference type="GO" id="GO:0051301">
    <property type="term" value="P:cell division"/>
    <property type="evidence" value="ECO:0007669"/>
    <property type="project" value="UniProtKB-UniRule"/>
</dbReference>
<evidence type="ECO:0000256" key="10">
    <source>
        <dbReference type="ARBA" id="ARBA00049360"/>
    </source>
</evidence>
<keyword evidence="9 12" id="KW-0131">Cell cycle</keyword>
<evidence type="ECO:0000313" key="14">
    <source>
        <dbReference type="EMBL" id="PKY90512.1"/>
    </source>
</evidence>
<dbReference type="InterPro" id="IPR015854">
    <property type="entry name" value="ABC_transpr_LolD-like"/>
</dbReference>
<gene>
    <name evidence="12 14" type="primary">ftsE</name>
    <name evidence="14" type="ORF">CYJ57_01215</name>
</gene>
<dbReference type="SUPFAM" id="SSF52540">
    <property type="entry name" value="P-loop containing nucleoside triphosphate hydrolases"/>
    <property type="match status" value="1"/>
</dbReference>
<dbReference type="GO" id="GO:0005524">
    <property type="term" value="F:ATP binding"/>
    <property type="evidence" value="ECO:0007669"/>
    <property type="project" value="UniProtKB-UniRule"/>
</dbReference>
<dbReference type="RefSeq" id="WP_101953747.1">
    <property type="nucleotide sequence ID" value="NZ_PKHE01000002.1"/>
</dbReference>
<dbReference type="EMBL" id="PKHE01000002">
    <property type="protein sequence ID" value="PKY90512.1"/>
    <property type="molecule type" value="Genomic_DNA"/>
</dbReference>
<dbReference type="PROSITE" id="PS00211">
    <property type="entry name" value="ABC_TRANSPORTER_1"/>
    <property type="match status" value="1"/>
</dbReference>
<dbReference type="GO" id="GO:0016887">
    <property type="term" value="F:ATP hydrolysis activity"/>
    <property type="evidence" value="ECO:0007669"/>
    <property type="project" value="InterPro"/>
</dbReference>
<evidence type="ECO:0000256" key="11">
    <source>
        <dbReference type="ARBA" id="ARBA00055994"/>
    </source>
</evidence>
<dbReference type="InterPro" id="IPR017871">
    <property type="entry name" value="ABC_transporter-like_CS"/>
</dbReference>
<dbReference type="InterPro" id="IPR027417">
    <property type="entry name" value="P-loop_NTPase"/>
</dbReference>
<dbReference type="SMART" id="SM00382">
    <property type="entry name" value="AAA"/>
    <property type="match status" value="1"/>
</dbReference>
<dbReference type="OrthoDB" id="9791546at2"/>
<dbReference type="Pfam" id="PF00005">
    <property type="entry name" value="ABC_tran"/>
    <property type="match status" value="1"/>
</dbReference>
<feature type="domain" description="ABC transporter" evidence="13">
    <location>
        <begin position="2"/>
        <end position="223"/>
    </location>
</feature>